<dbReference type="InterPro" id="IPR002941">
    <property type="entry name" value="DNA_methylase_N4/N6"/>
</dbReference>
<gene>
    <name evidence="7" type="ORF">KB584_05045</name>
</gene>
<evidence type="ECO:0000256" key="4">
    <source>
        <dbReference type="ARBA" id="ARBA00022747"/>
    </source>
</evidence>
<dbReference type="EMBL" id="JAGQEX010000008">
    <property type="protein sequence ID" value="MDV5976833.1"/>
    <property type="molecule type" value="Genomic_DNA"/>
</dbReference>
<dbReference type="SMART" id="SM00470">
    <property type="entry name" value="ParB"/>
    <property type="match status" value="1"/>
</dbReference>
<evidence type="ECO:0000256" key="1">
    <source>
        <dbReference type="ARBA" id="ARBA00022603"/>
    </source>
</evidence>
<keyword evidence="3" id="KW-0949">S-adenosyl-L-methionine</keyword>
<dbReference type="Gene3D" id="3.40.50.150">
    <property type="entry name" value="Vaccinia Virus protein VP39"/>
    <property type="match status" value="1"/>
</dbReference>
<evidence type="ECO:0000313" key="8">
    <source>
        <dbReference type="Proteomes" id="UP001186118"/>
    </source>
</evidence>
<dbReference type="InterPro" id="IPR015840">
    <property type="entry name" value="DNA_MeTrfase_ParB"/>
</dbReference>
<evidence type="ECO:0000259" key="6">
    <source>
        <dbReference type="SMART" id="SM00470"/>
    </source>
</evidence>
<dbReference type="InterPro" id="IPR029063">
    <property type="entry name" value="SAM-dependent_MTases_sf"/>
</dbReference>
<evidence type="ECO:0000256" key="3">
    <source>
        <dbReference type="ARBA" id="ARBA00022691"/>
    </source>
</evidence>
<reference evidence="7" key="1">
    <citation type="submission" date="2021-04" db="EMBL/GenBank/DDBJ databases">
        <title>Draft genomes of 20 S. canis strains.</title>
        <authorList>
            <person name="Pagnossin D."/>
            <person name="Weir W."/>
            <person name="Smith A."/>
            <person name="Ure R."/>
            <person name="Oravcova K."/>
        </authorList>
    </citation>
    <scope>NUCLEOTIDE SEQUENCE</scope>
    <source>
        <strain evidence="7">284</strain>
    </source>
</reference>
<comment type="caution">
    <text evidence="7">The sequence shown here is derived from an EMBL/GenBank/DDBJ whole genome shotgun (WGS) entry which is preliminary data.</text>
</comment>
<dbReference type="RefSeq" id="WP_317609990.1">
    <property type="nucleotide sequence ID" value="NZ_JAGQEX010000008.1"/>
</dbReference>
<dbReference type="PRINTS" id="PR00506">
    <property type="entry name" value="D21N6MTFRASE"/>
</dbReference>
<dbReference type="Gene3D" id="3.90.1530.10">
    <property type="entry name" value="Conserved hypothetical protein from pyrococcus furiosus pfu- 392566-001, ParB domain"/>
    <property type="match status" value="1"/>
</dbReference>
<dbReference type="InterPro" id="IPR002295">
    <property type="entry name" value="N4/N6-MTase_EcoPI_Mod-like"/>
</dbReference>
<dbReference type="CDD" id="cd16403">
    <property type="entry name" value="ParB_N_like_MT"/>
    <property type="match status" value="1"/>
</dbReference>
<dbReference type="Proteomes" id="UP001186118">
    <property type="component" value="Unassembled WGS sequence"/>
</dbReference>
<name>A0AAE4TRD4_STRCB</name>
<dbReference type="GO" id="GO:0009307">
    <property type="term" value="P:DNA restriction-modification system"/>
    <property type="evidence" value="ECO:0007669"/>
    <property type="project" value="UniProtKB-KW"/>
</dbReference>
<dbReference type="AlphaFoldDB" id="A0AAE4TRD4"/>
<dbReference type="GO" id="GO:0032259">
    <property type="term" value="P:methylation"/>
    <property type="evidence" value="ECO:0007669"/>
    <property type="project" value="UniProtKB-KW"/>
</dbReference>
<dbReference type="SUPFAM" id="SSF110849">
    <property type="entry name" value="ParB/Sulfiredoxin"/>
    <property type="match status" value="1"/>
</dbReference>
<proteinExistence type="predicted"/>
<dbReference type="InterPro" id="IPR003115">
    <property type="entry name" value="ParB_N"/>
</dbReference>
<evidence type="ECO:0000256" key="5">
    <source>
        <dbReference type="SAM" id="MobiDB-lite"/>
    </source>
</evidence>
<feature type="compositionally biased region" description="Acidic residues" evidence="5">
    <location>
        <begin position="131"/>
        <end position="143"/>
    </location>
</feature>
<feature type="region of interest" description="Disordered" evidence="5">
    <location>
        <begin position="128"/>
        <end position="147"/>
    </location>
</feature>
<dbReference type="Pfam" id="PF01555">
    <property type="entry name" value="N6_N4_Mtase"/>
    <property type="match status" value="1"/>
</dbReference>
<dbReference type="PIRSF" id="PIRSF036758">
    <property type="entry name" value="Aden_M_ParB"/>
    <property type="match status" value="1"/>
</dbReference>
<sequence length="414" mass="47486">MHVETLLLSDITPYESNAKKHPKYQIDQIKESIKTFGNNDPIAIDENNVIIEGHGRYLALKELGYKQVPVIRLKHLSDEQKRAYLLAHNKITLNTDFDMDLLKQELTTIMAIDMAQFGFSINVLASPLTREEDESSEEEEDAEPITQGSLYQLGNHRLMCGDATKPEHLNRLLEGTKVDLYLTDPPYNVAYQGKTKETMTIQNDRMVSTAFQTFLTDAFQAVDPHLKAGAAFYIWHADSERLSFSNAISAVGWLEKQCLIWVKDSFVLGRQDYQWQHEPCLYGWKSGAKHYFVNDFSLSTLLETSLEYKSKAELIELIRTYQAYQLTSILRVKRPQANQDHPTMKPVALLERLIRSSSRQGDVVLDTFAGGGSTLLACEQLNRINYSMELDPKYVYRMLKRFERETGMKPKQIL</sequence>
<keyword evidence="2" id="KW-0808">Transferase</keyword>
<keyword evidence="4" id="KW-0680">Restriction system</keyword>
<dbReference type="SUPFAM" id="SSF53335">
    <property type="entry name" value="S-adenosyl-L-methionine-dependent methyltransferases"/>
    <property type="match status" value="1"/>
</dbReference>
<organism evidence="7 8">
    <name type="scientific">Streptococcus canis</name>
    <dbReference type="NCBI Taxonomy" id="1329"/>
    <lineage>
        <taxon>Bacteria</taxon>
        <taxon>Bacillati</taxon>
        <taxon>Bacillota</taxon>
        <taxon>Bacilli</taxon>
        <taxon>Lactobacillales</taxon>
        <taxon>Streptococcaceae</taxon>
        <taxon>Streptococcus</taxon>
    </lineage>
</organism>
<feature type="domain" description="ParB-like N-terminal" evidence="6">
    <location>
        <begin position="4"/>
        <end position="90"/>
    </location>
</feature>
<evidence type="ECO:0000256" key="2">
    <source>
        <dbReference type="ARBA" id="ARBA00022679"/>
    </source>
</evidence>
<protein>
    <submittedName>
        <fullName evidence="7">Site-specific DNA-methyltransferase</fullName>
    </submittedName>
</protein>
<dbReference type="InterPro" id="IPR036086">
    <property type="entry name" value="ParB/Sulfiredoxin_sf"/>
</dbReference>
<keyword evidence="1" id="KW-0489">Methyltransferase</keyword>
<dbReference type="GO" id="GO:0008170">
    <property type="term" value="F:N-methyltransferase activity"/>
    <property type="evidence" value="ECO:0007669"/>
    <property type="project" value="InterPro"/>
</dbReference>
<evidence type="ECO:0000313" key="7">
    <source>
        <dbReference type="EMBL" id="MDV5976833.1"/>
    </source>
</evidence>
<dbReference type="Pfam" id="PF02195">
    <property type="entry name" value="ParB_N"/>
    <property type="match status" value="1"/>
</dbReference>
<accession>A0AAE4TRD4</accession>
<dbReference type="GO" id="GO:0003677">
    <property type="term" value="F:DNA binding"/>
    <property type="evidence" value="ECO:0007669"/>
    <property type="project" value="InterPro"/>
</dbReference>